<name>A0A1I4BMY4_9RHOB</name>
<evidence type="ECO:0000313" key="2">
    <source>
        <dbReference type="Proteomes" id="UP000199550"/>
    </source>
</evidence>
<dbReference type="Proteomes" id="UP000199550">
    <property type="component" value="Unassembled WGS sequence"/>
</dbReference>
<dbReference type="EMBL" id="FOTF01000001">
    <property type="protein sequence ID" value="SFK69221.1"/>
    <property type="molecule type" value="Genomic_DNA"/>
</dbReference>
<accession>A0A1I4BMY4</accession>
<reference evidence="1 2" key="1">
    <citation type="submission" date="2016-10" db="EMBL/GenBank/DDBJ databases">
        <authorList>
            <person name="de Groot N.N."/>
        </authorList>
    </citation>
    <scope>NUCLEOTIDE SEQUENCE [LARGE SCALE GENOMIC DNA]</scope>
    <source>
        <strain evidence="1 2">DSM 16199</strain>
    </source>
</reference>
<evidence type="ECO:0000313" key="1">
    <source>
        <dbReference type="EMBL" id="SFK69221.1"/>
    </source>
</evidence>
<sequence>MVRATDERFAHYLWLKDTGQMIEPAVDSSSIARTPDLAERTTNNLFKFFRGAANATACLGNITLCDMLCIKASGAAAYD</sequence>
<protein>
    <submittedName>
        <fullName evidence="1">Uncharacterized protein</fullName>
    </submittedName>
</protein>
<dbReference type="RefSeq" id="WP_139222562.1">
    <property type="nucleotide sequence ID" value="NZ_FOTF01000001.1"/>
</dbReference>
<proteinExistence type="predicted"/>
<dbReference type="STRING" id="195913.SAMN04488004_1016"/>
<keyword evidence="2" id="KW-1185">Reference proteome</keyword>
<dbReference type="AlphaFoldDB" id="A0A1I4BMY4"/>
<organism evidence="1 2">
    <name type="scientific">Loktanella salsilacus</name>
    <dbReference type="NCBI Taxonomy" id="195913"/>
    <lineage>
        <taxon>Bacteria</taxon>
        <taxon>Pseudomonadati</taxon>
        <taxon>Pseudomonadota</taxon>
        <taxon>Alphaproteobacteria</taxon>
        <taxon>Rhodobacterales</taxon>
        <taxon>Roseobacteraceae</taxon>
        <taxon>Loktanella</taxon>
    </lineage>
</organism>
<gene>
    <name evidence="1" type="ORF">SAMN04488004_1016</name>
</gene>